<accession>W3XGB4</accession>
<dbReference type="GeneID" id="19267510"/>
<dbReference type="AlphaFoldDB" id="W3XGB4"/>
<dbReference type="OrthoDB" id="4751901at2759"/>
<evidence type="ECO:0000313" key="3">
    <source>
        <dbReference type="Proteomes" id="UP000030651"/>
    </source>
</evidence>
<evidence type="ECO:0000313" key="2">
    <source>
        <dbReference type="EMBL" id="ETS84472.1"/>
    </source>
</evidence>
<feature type="domain" description="DUF7918" evidence="1">
    <location>
        <begin position="10"/>
        <end position="249"/>
    </location>
</feature>
<gene>
    <name evidence="2" type="ORF">PFICI_02497</name>
</gene>
<name>W3XGB4_PESFW</name>
<dbReference type="RefSeq" id="XP_007829269.1">
    <property type="nucleotide sequence ID" value="XM_007831078.1"/>
</dbReference>
<reference evidence="3" key="1">
    <citation type="journal article" date="2015" name="BMC Genomics">
        <title>Genomic and transcriptomic analysis of the endophytic fungus Pestalotiopsis fici reveals its lifestyle and high potential for synthesis of natural products.</title>
        <authorList>
            <person name="Wang X."/>
            <person name="Zhang X."/>
            <person name="Liu L."/>
            <person name="Xiang M."/>
            <person name="Wang W."/>
            <person name="Sun X."/>
            <person name="Che Y."/>
            <person name="Guo L."/>
            <person name="Liu G."/>
            <person name="Guo L."/>
            <person name="Wang C."/>
            <person name="Yin W.B."/>
            <person name="Stadler M."/>
            <person name="Zhang X."/>
            <person name="Liu X."/>
        </authorList>
    </citation>
    <scope>NUCLEOTIDE SEQUENCE [LARGE SCALE GENOMIC DNA]</scope>
    <source>
        <strain evidence="3">W106-1 / CGMCC3.15140</strain>
    </source>
</reference>
<dbReference type="PANTHER" id="PTHR36223:SF1">
    <property type="entry name" value="TRANSCRIPTION ELONGATION FACTOR EAF N-TERMINAL DOMAIN-CONTAINING PROTEIN"/>
    <property type="match status" value="1"/>
</dbReference>
<dbReference type="InParanoid" id="W3XGB4"/>
<dbReference type="Pfam" id="PF25534">
    <property type="entry name" value="DUF7918"/>
    <property type="match status" value="1"/>
</dbReference>
<sequence length="271" mass="31293">MPFITGQHQLGVTVQVNGQDLPEYTPLFQEGNWCIEGEPHEVPAGVKLEYHQVTRFIEGRPGQKLAVKIERPRGFVHRGHHVGYFIEIDGQPECFVHERGWNTGRSFKKVMDGIHWRGTVGGPFTRREFQFSDLTNGPGNRGKDEEGIENMGTIKVQAFHMEKSIMMEPGTEYLVSDRDLYYVDQLSDRTLRSDRQTLQDTEMLVEGLNVPWISDRYIDTLPDRRSRLAISQPFATFKFRYRTKEALEKKEFVIGGHSRVAYDQGPYLNEE</sequence>
<keyword evidence="3" id="KW-1185">Reference proteome</keyword>
<protein>
    <recommendedName>
        <fullName evidence="1">DUF7918 domain-containing protein</fullName>
    </recommendedName>
</protein>
<dbReference type="EMBL" id="KI912110">
    <property type="protein sequence ID" value="ETS84472.1"/>
    <property type="molecule type" value="Genomic_DNA"/>
</dbReference>
<proteinExistence type="predicted"/>
<dbReference type="PANTHER" id="PTHR36223">
    <property type="entry name" value="BETA-LACTAMASE-TYPE TRANSPEPTIDASE FOLD DOMAIN CONTAINING PROTEIN"/>
    <property type="match status" value="1"/>
</dbReference>
<dbReference type="eggNOG" id="ENOG502R2PB">
    <property type="taxonomic scope" value="Eukaryota"/>
</dbReference>
<organism evidence="2 3">
    <name type="scientific">Pestalotiopsis fici (strain W106-1 / CGMCC3.15140)</name>
    <dbReference type="NCBI Taxonomy" id="1229662"/>
    <lineage>
        <taxon>Eukaryota</taxon>
        <taxon>Fungi</taxon>
        <taxon>Dikarya</taxon>
        <taxon>Ascomycota</taxon>
        <taxon>Pezizomycotina</taxon>
        <taxon>Sordariomycetes</taxon>
        <taxon>Xylariomycetidae</taxon>
        <taxon>Amphisphaeriales</taxon>
        <taxon>Sporocadaceae</taxon>
        <taxon>Pestalotiopsis</taxon>
    </lineage>
</organism>
<dbReference type="KEGG" id="pfy:PFICI_02497"/>
<dbReference type="HOGENOM" id="CLU_1027143_0_0_1"/>
<dbReference type="InterPro" id="IPR057678">
    <property type="entry name" value="DUF7918"/>
</dbReference>
<dbReference type="Proteomes" id="UP000030651">
    <property type="component" value="Unassembled WGS sequence"/>
</dbReference>
<evidence type="ECO:0000259" key="1">
    <source>
        <dbReference type="Pfam" id="PF25534"/>
    </source>
</evidence>